<dbReference type="PANTHER" id="PTHR33222:SF4">
    <property type="entry name" value="PROTEIN CURVATURE THYLAKOID 1A, CHLOROPLASTIC"/>
    <property type="match status" value="1"/>
</dbReference>
<accession>A0ABX2CVU1</accession>
<dbReference type="PANTHER" id="PTHR33222">
    <property type="match status" value="1"/>
</dbReference>
<dbReference type="Pfam" id="PF14159">
    <property type="entry name" value="CAAD"/>
    <property type="match status" value="1"/>
</dbReference>
<keyword evidence="2" id="KW-1133">Transmembrane helix</keyword>
<organism evidence="4 5">
    <name type="scientific">Microcoleus asticus IPMA8</name>
    <dbReference type="NCBI Taxonomy" id="2563858"/>
    <lineage>
        <taxon>Bacteria</taxon>
        <taxon>Bacillati</taxon>
        <taxon>Cyanobacteriota</taxon>
        <taxon>Cyanophyceae</taxon>
        <taxon>Oscillatoriophycideae</taxon>
        <taxon>Oscillatoriales</taxon>
        <taxon>Microcoleaceae</taxon>
        <taxon>Microcoleus</taxon>
        <taxon>Microcoleus asticus</taxon>
    </lineage>
</organism>
<sequence>MTQANFSDETQTVTEVVTVDLVEDKPGVMTTVTTTETPTTQLQDIKDQVITILSELPAYLSNFFADYQKPLITVGLILAGGISIKVMLGVLDALNDVPLVAPIFELIGMGYTGWFVYRYLLKASNRQELLTEIDSLKEQVVGKDS</sequence>
<feature type="transmembrane region" description="Helical" evidence="2">
    <location>
        <begin position="71"/>
        <end position="91"/>
    </location>
</feature>
<reference evidence="4 5" key="1">
    <citation type="journal article" date="2020" name="Sci. Rep.">
        <title>A novel cyanobacterial geosmin producer, revising GeoA distribution and dispersion patterns in Bacteria.</title>
        <authorList>
            <person name="Churro C."/>
            <person name="Semedo-Aguiar A.P."/>
            <person name="Silva A.D."/>
            <person name="Pereira-Leal J.B."/>
            <person name="Leite R.B."/>
        </authorList>
    </citation>
    <scope>NUCLEOTIDE SEQUENCE [LARGE SCALE GENOMIC DNA]</scope>
    <source>
        <strain evidence="4 5">IPMA8</strain>
    </source>
</reference>
<evidence type="ECO:0000259" key="3">
    <source>
        <dbReference type="Pfam" id="PF14159"/>
    </source>
</evidence>
<keyword evidence="2" id="KW-0472">Membrane</keyword>
<evidence type="ECO:0000313" key="5">
    <source>
        <dbReference type="Proteomes" id="UP000702425"/>
    </source>
</evidence>
<dbReference type="InterPro" id="IPR033344">
    <property type="entry name" value="CURT1"/>
</dbReference>
<feature type="domain" description="Cyanobacterial aminoacyl-tRNA synthetase CAAD" evidence="3">
    <location>
        <begin position="59"/>
        <end position="142"/>
    </location>
</feature>
<evidence type="ECO:0000256" key="1">
    <source>
        <dbReference type="ARBA" id="ARBA00004141"/>
    </source>
</evidence>
<evidence type="ECO:0000313" key="4">
    <source>
        <dbReference type="EMBL" id="NQE33748.1"/>
    </source>
</evidence>
<feature type="transmembrane region" description="Helical" evidence="2">
    <location>
        <begin position="97"/>
        <end position="117"/>
    </location>
</feature>
<keyword evidence="2" id="KW-0812">Transmembrane</keyword>
<keyword evidence="5" id="KW-1185">Reference proteome</keyword>
<evidence type="ECO:0000256" key="2">
    <source>
        <dbReference type="SAM" id="Phobius"/>
    </source>
</evidence>
<name>A0ABX2CVU1_9CYAN</name>
<protein>
    <recommendedName>
        <fullName evidence="3">Cyanobacterial aminoacyl-tRNA synthetase CAAD domain-containing protein</fullName>
    </recommendedName>
</protein>
<dbReference type="Proteomes" id="UP000702425">
    <property type="component" value="Unassembled WGS sequence"/>
</dbReference>
<dbReference type="RefSeq" id="WP_172186422.1">
    <property type="nucleotide sequence ID" value="NZ_CAWPPK010000101.1"/>
</dbReference>
<gene>
    <name evidence="4" type="ORF">E5S67_01469</name>
</gene>
<proteinExistence type="predicted"/>
<comment type="subcellular location">
    <subcellularLocation>
        <location evidence="1">Membrane</location>
        <topology evidence="1">Multi-pass membrane protein</topology>
    </subcellularLocation>
</comment>
<dbReference type="EMBL" id="SRRZ01000019">
    <property type="protein sequence ID" value="NQE33748.1"/>
    <property type="molecule type" value="Genomic_DNA"/>
</dbReference>
<dbReference type="InterPro" id="IPR025564">
    <property type="entry name" value="CAAD_dom"/>
</dbReference>
<comment type="caution">
    <text evidence="4">The sequence shown here is derived from an EMBL/GenBank/DDBJ whole genome shotgun (WGS) entry which is preliminary data.</text>
</comment>